<sequence length="303" mass="33834">MTYWGVLQKGGQMLLGDPVEAVLSFDRDAPADQLKAVFPADRIWEDISEVYMYERGKGVFSGIVDEQNTRLTQEGIFVELVCRSREALLLDSEAEPAAIKRPSLESIHRRLLEPLGFAKAVGSDSIMPGEMRVEKGESCWQVLSSFCGEYLGTEPYVDFEGVIHCEGIEERHMKLDSVMSAELCRLPYKRLSAVWKQGYGGGYDTQYRDPEAPVERRRYISAQNGGNPREMLEKAKEGSGLLTVACAGSFWPLRGARADVDVPGLGRFRGCAVEKGTYYRDKNGERTRLTLETGDRDVADQKA</sequence>
<dbReference type="SUPFAM" id="SSF69279">
    <property type="entry name" value="Phage tail proteins"/>
    <property type="match status" value="1"/>
</dbReference>
<dbReference type="KEGG" id="amur:ADH66_04180"/>
<keyword evidence="3" id="KW-1185">Reference proteome</keyword>
<evidence type="ECO:0000313" key="3">
    <source>
        <dbReference type="Proteomes" id="UP000196710"/>
    </source>
</evidence>
<dbReference type="EMBL" id="CP065321">
    <property type="protein sequence ID" value="QQR29205.1"/>
    <property type="molecule type" value="Genomic_DNA"/>
</dbReference>
<protein>
    <submittedName>
        <fullName evidence="2">Uncharacterized protein</fullName>
    </submittedName>
</protein>
<proteinExistence type="predicted"/>
<reference evidence="2 4" key="3">
    <citation type="submission" date="2020-11" db="EMBL/GenBank/DDBJ databases">
        <title>Closed and high quality bacterial genomes of the OMM12 community.</title>
        <authorList>
            <person name="Marbouty M."/>
            <person name="Lamy-Besnier Q."/>
            <person name="Debarbieux L."/>
            <person name="Koszul R."/>
        </authorList>
    </citation>
    <scope>NUCLEOTIDE SEQUENCE [LARGE SCALE GENOMIC DNA]</scope>
    <source>
        <strain evidence="2 4">KB18</strain>
    </source>
</reference>
<gene>
    <name evidence="1" type="ORF">ADH66_04180</name>
    <name evidence="2" type="ORF">I5Q82_14245</name>
</gene>
<dbReference type="RefSeq" id="WP_066535338.1">
    <property type="nucleotide sequence ID" value="NZ_CAJTCQ010000004.1"/>
</dbReference>
<dbReference type="EMBL" id="CP021422">
    <property type="protein sequence ID" value="ASB39916.1"/>
    <property type="molecule type" value="Genomic_DNA"/>
</dbReference>
<name>A0A1Z2XN95_9FIRM</name>
<reference evidence="1" key="1">
    <citation type="journal article" date="2017" name="Genome Announc.">
        <title>High-Quality Whole-Genome Sequences of the Oligo-Mouse-Microbiota Bacterial Community.</title>
        <authorList>
            <person name="Garzetti D."/>
            <person name="Brugiroux S."/>
            <person name="Bunk B."/>
            <person name="Pukall R."/>
            <person name="McCoy K.D."/>
            <person name="Macpherson A.J."/>
            <person name="Stecher B."/>
        </authorList>
    </citation>
    <scope>NUCLEOTIDE SEQUENCE</scope>
    <source>
        <strain evidence="1">KB18</strain>
    </source>
</reference>
<evidence type="ECO:0000313" key="1">
    <source>
        <dbReference type="EMBL" id="ASB39916.1"/>
    </source>
</evidence>
<organism evidence="2 4">
    <name type="scientific">Acutalibacter muris</name>
    <dbReference type="NCBI Taxonomy" id="1796620"/>
    <lineage>
        <taxon>Bacteria</taxon>
        <taxon>Bacillati</taxon>
        <taxon>Bacillota</taxon>
        <taxon>Clostridia</taxon>
        <taxon>Eubacteriales</taxon>
        <taxon>Acutalibacteraceae</taxon>
        <taxon>Acutalibacter</taxon>
    </lineage>
</organism>
<dbReference type="Proteomes" id="UP000196710">
    <property type="component" value="Chromosome"/>
</dbReference>
<evidence type="ECO:0000313" key="4">
    <source>
        <dbReference type="Proteomes" id="UP000596035"/>
    </source>
</evidence>
<dbReference type="Proteomes" id="UP000596035">
    <property type="component" value="Chromosome"/>
</dbReference>
<dbReference type="AlphaFoldDB" id="A0A1Z2XN95"/>
<evidence type="ECO:0000313" key="2">
    <source>
        <dbReference type="EMBL" id="QQR29205.1"/>
    </source>
</evidence>
<reference evidence="3" key="2">
    <citation type="submission" date="2017-05" db="EMBL/GenBank/DDBJ databases">
        <title>Improved OligoMM genomes.</title>
        <authorList>
            <person name="Garzetti D."/>
        </authorList>
    </citation>
    <scope>NUCLEOTIDE SEQUENCE [LARGE SCALE GENOMIC DNA]</scope>
    <source>
        <strain evidence="3">KB18</strain>
    </source>
</reference>
<accession>A0A1Z2XN95</accession>